<accession>A0A3M6UB62</accession>
<dbReference type="Proteomes" id="UP000275408">
    <property type="component" value="Unassembled WGS sequence"/>
</dbReference>
<keyword evidence="3" id="KW-1185">Reference proteome</keyword>
<dbReference type="Pfam" id="PF13424">
    <property type="entry name" value="TPR_12"/>
    <property type="match status" value="1"/>
</dbReference>
<protein>
    <submittedName>
        <fullName evidence="2">Uncharacterized protein</fullName>
    </submittedName>
</protein>
<feature type="repeat" description="TPR" evidence="1">
    <location>
        <begin position="43"/>
        <end position="76"/>
    </location>
</feature>
<dbReference type="AlphaFoldDB" id="A0A3M6UB62"/>
<dbReference type="InterPro" id="IPR019734">
    <property type="entry name" value="TPR_rpt"/>
</dbReference>
<comment type="caution">
    <text evidence="2">The sequence shown here is derived from an EMBL/GenBank/DDBJ whole genome shotgun (WGS) entry which is preliminary data.</text>
</comment>
<dbReference type="Gene3D" id="1.25.40.10">
    <property type="entry name" value="Tetratricopeptide repeat domain"/>
    <property type="match status" value="1"/>
</dbReference>
<organism evidence="2 3">
    <name type="scientific">Pocillopora damicornis</name>
    <name type="common">Cauliflower coral</name>
    <name type="synonym">Millepora damicornis</name>
    <dbReference type="NCBI Taxonomy" id="46731"/>
    <lineage>
        <taxon>Eukaryota</taxon>
        <taxon>Metazoa</taxon>
        <taxon>Cnidaria</taxon>
        <taxon>Anthozoa</taxon>
        <taxon>Hexacorallia</taxon>
        <taxon>Scleractinia</taxon>
        <taxon>Astrocoeniina</taxon>
        <taxon>Pocilloporidae</taxon>
        <taxon>Pocillopora</taxon>
    </lineage>
</organism>
<evidence type="ECO:0000256" key="1">
    <source>
        <dbReference type="PROSITE-ProRule" id="PRU00339"/>
    </source>
</evidence>
<evidence type="ECO:0000313" key="2">
    <source>
        <dbReference type="EMBL" id="RMX50912.1"/>
    </source>
</evidence>
<evidence type="ECO:0000313" key="3">
    <source>
        <dbReference type="Proteomes" id="UP000275408"/>
    </source>
</evidence>
<dbReference type="PROSITE" id="PS50293">
    <property type="entry name" value="TPR_REGION"/>
    <property type="match status" value="1"/>
</dbReference>
<proteinExistence type="predicted"/>
<dbReference type="PROSITE" id="PS50005">
    <property type="entry name" value="TPR"/>
    <property type="match status" value="1"/>
</dbReference>
<dbReference type="InterPro" id="IPR011990">
    <property type="entry name" value="TPR-like_helical_dom_sf"/>
</dbReference>
<reference evidence="2 3" key="1">
    <citation type="journal article" date="2018" name="Sci. Rep.">
        <title>Comparative analysis of the Pocillopora damicornis genome highlights role of immune system in coral evolution.</title>
        <authorList>
            <person name="Cunning R."/>
            <person name="Bay R.A."/>
            <person name="Gillette P."/>
            <person name="Baker A.C."/>
            <person name="Traylor-Knowles N."/>
        </authorList>
    </citation>
    <scope>NUCLEOTIDE SEQUENCE [LARGE SCALE GENOMIC DNA]</scope>
    <source>
        <strain evidence="2">RSMAS</strain>
        <tissue evidence="2">Whole animal</tissue>
    </source>
</reference>
<dbReference type="SUPFAM" id="SSF48452">
    <property type="entry name" value="TPR-like"/>
    <property type="match status" value="1"/>
</dbReference>
<dbReference type="PANTHER" id="PTHR10098:SF108">
    <property type="entry name" value="TETRATRICOPEPTIDE REPEAT PROTEIN 28"/>
    <property type="match status" value="1"/>
</dbReference>
<gene>
    <name evidence="2" type="ORF">pdam_00021171</name>
</gene>
<name>A0A3M6UB62_POCDA</name>
<dbReference type="PANTHER" id="PTHR10098">
    <property type="entry name" value="RAPSYN-RELATED"/>
    <property type="match status" value="1"/>
</dbReference>
<dbReference type="EMBL" id="RCHS01001882">
    <property type="protein sequence ID" value="RMX50912.1"/>
    <property type="molecule type" value="Genomic_DNA"/>
</dbReference>
<sequence length="106" mass="12119">MATFRPGTSTSGTREINGLMEAWKFYESAINIMKTMGNTHGQALCYAKLGVMYQSQSQYNKAREYREKAFAINIEIGNRNREASNYGNLGTLFRSLGQYDKAREYH</sequence>
<keyword evidence="1" id="KW-0802">TPR repeat</keyword>